<dbReference type="KEGG" id="bqu:BQ03730"/>
<evidence type="ECO:0000256" key="1">
    <source>
        <dbReference type="ARBA" id="ARBA00000843"/>
    </source>
</evidence>
<dbReference type="Gene3D" id="1.10.340.30">
    <property type="entry name" value="Hypothetical protein, domain 2"/>
    <property type="match status" value="1"/>
</dbReference>
<dbReference type="SUPFAM" id="SSF55811">
    <property type="entry name" value="Nudix"/>
    <property type="match status" value="1"/>
</dbReference>
<dbReference type="Proteomes" id="UP000000597">
    <property type="component" value="Chromosome"/>
</dbReference>
<keyword evidence="12" id="KW-0234">DNA repair</keyword>
<dbReference type="FunFam" id="1.10.340.30:FF:000002">
    <property type="entry name" value="Adenine DNA glycosylase"/>
    <property type="match status" value="1"/>
</dbReference>
<dbReference type="OrthoDB" id="9802365at2"/>
<reference evidence="16 17" key="1">
    <citation type="journal article" date="2004" name="Proc. Natl. Acad. Sci. U.S.A.">
        <title>The louse-borne human pathogen Bartonella quintana is a genomic derivative of the zoonotic agent Bartonella henselae.</title>
        <authorList>
            <person name="Alsmark U.C.M."/>
            <person name="Frank A.C."/>
            <person name="Karlberg E.O."/>
            <person name="Legault B.-A."/>
            <person name="Ardell D.H."/>
            <person name="Canbaeck B."/>
            <person name="Eriksson A.-S."/>
            <person name="Naeslund A.K."/>
            <person name="Handley S.A."/>
            <person name="Huvet M."/>
            <person name="La Scola B."/>
            <person name="Holmberg M."/>
            <person name="Andersson S.G.E."/>
        </authorList>
    </citation>
    <scope>NUCLEOTIDE SEQUENCE [LARGE SCALE GENOMIC DNA]</scope>
    <source>
        <strain evidence="16 17">Toulouse</strain>
    </source>
</reference>
<evidence type="ECO:0000256" key="5">
    <source>
        <dbReference type="ARBA" id="ARBA00022023"/>
    </source>
</evidence>
<dbReference type="GO" id="GO:0000701">
    <property type="term" value="F:purine-specific mismatch base pair DNA N-glycosylase activity"/>
    <property type="evidence" value="ECO:0007669"/>
    <property type="project" value="UniProtKB-EC"/>
</dbReference>
<keyword evidence="8 14" id="KW-0227">DNA damage</keyword>
<evidence type="ECO:0000256" key="6">
    <source>
        <dbReference type="ARBA" id="ARBA00022485"/>
    </source>
</evidence>
<evidence type="ECO:0000256" key="9">
    <source>
        <dbReference type="ARBA" id="ARBA00022801"/>
    </source>
</evidence>
<evidence type="ECO:0000256" key="12">
    <source>
        <dbReference type="ARBA" id="ARBA00023204"/>
    </source>
</evidence>
<dbReference type="Gene3D" id="3.90.79.10">
    <property type="entry name" value="Nucleoside Triphosphate Pyrophosphohydrolase"/>
    <property type="match status" value="1"/>
</dbReference>
<dbReference type="InterPro" id="IPR023170">
    <property type="entry name" value="HhH_base_excis_C"/>
</dbReference>
<evidence type="ECO:0000256" key="7">
    <source>
        <dbReference type="ARBA" id="ARBA00022723"/>
    </source>
</evidence>
<evidence type="ECO:0000256" key="4">
    <source>
        <dbReference type="ARBA" id="ARBA00012045"/>
    </source>
</evidence>
<evidence type="ECO:0000256" key="10">
    <source>
        <dbReference type="ARBA" id="ARBA00023004"/>
    </source>
</evidence>
<dbReference type="SMART" id="SM00478">
    <property type="entry name" value="ENDO3c"/>
    <property type="match status" value="1"/>
</dbReference>
<dbReference type="CDD" id="cd03431">
    <property type="entry name" value="NUDIX_DNA_Glycosylase_C-MutY"/>
    <property type="match status" value="1"/>
</dbReference>
<evidence type="ECO:0000256" key="8">
    <source>
        <dbReference type="ARBA" id="ARBA00022763"/>
    </source>
</evidence>
<organism evidence="16 17">
    <name type="scientific">Bartonella quintana (strain Toulouse)</name>
    <name type="common">Rochalimaea quintana</name>
    <dbReference type="NCBI Taxonomy" id="283165"/>
    <lineage>
        <taxon>Bacteria</taxon>
        <taxon>Pseudomonadati</taxon>
        <taxon>Pseudomonadota</taxon>
        <taxon>Alphaproteobacteria</taxon>
        <taxon>Hyphomicrobiales</taxon>
        <taxon>Bartonellaceae</taxon>
        <taxon>Bartonella</taxon>
    </lineage>
</organism>
<accession>A0A0H3LTN9</accession>
<dbReference type="Pfam" id="PF14815">
    <property type="entry name" value="NUDIX_4"/>
    <property type="match status" value="1"/>
</dbReference>
<dbReference type="EC" id="3.2.2.31" evidence="4 14"/>
<comment type="similarity">
    <text evidence="3 14">Belongs to the Nth/MutY family.</text>
</comment>
<keyword evidence="7" id="KW-0479">Metal-binding</keyword>
<keyword evidence="13 14" id="KW-0326">Glycosidase</keyword>
<dbReference type="PANTHER" id="PTHR42944:SF1">
    <property type="entry name" value="ADENINE DNA GLYCOSYLASE"/>
    <property type="match status" value="1"/>
</dbReference>
<dbReference type="GO" id="GO:0046872">
    <property type="term" value="F:metal ion binding"/>
    <property type="evidence" value="ECO:0007669"/>
    <property type="project" value="UniProtKB-UniRule"/>
</dbReference>
<dbReference type="Gene3D" id="1.10.1670.10">
    <property type="entry name" value="Helix-hairpin-Helix base-excision DNA repair enzymes (C-terminal)"/>
    <property type="match status" value="1"/>
</dbReference>
<evidence type="ECO:0000256" key="11">
    <source>
        <dbReference type="ARBA" id="ARBA00023014"/>
    </source>
</evidence>
<evidence type="ECO:0000259" key="15">
    <source>
        <dbReference type="SMART" id="SM00478"/>
    </source>
</evidence>
<dbReference type="GO" id="GO:0034039">
    <property type="term" value="F:8-oxo-7,8-dihydroguanine DNA N-glycosylase activity"/>
    <property type="evidence" value="ECO:0007669"/>
    <property type="project" value="TreeGrafter"/>
</dbReference>
<dbReference type="SUPFAM" id="SSF48150">
    <property type="entry name" value="DNA-glycosylase"/>
    <property type="match status" value="1"/>
</dbReference>
<feature type="domain" description="HhH-GPD" evidence="15">
    <location>
        <begin position="61"/>
        <end position="210"/>
    </location>
</feature>
<keyword evidence="6" id="KW-0004">4Fe-4S</keyword>
<dbReference type="HOGENOM" id="CLU_012862_0_2_5"/>
<dbReference type="PANTHER" id="PTHR42944">
    <property type="entry name" value="ADENINE DNA GLYCOSYLASE"/>
    <property type="match status" value="1"/>
</dbReference>
<dbReference type="PROSITE" id="PS01155">
    <property type="entry name" value="ENDONUCLEASE_III_2"/>
    <property type="match status" value="1"/>
</dbReference>
<comment type="cofactor">
    <cofactor evidence="14">
        <name>[4Fe-4S] cluster</name>
        <dbReference type="ChEBI" id="CHEBI:49883"/>
    </cofactor>
    <text evidence="14">Binds 1 [4Fe-4S] cluster.</text>
</comment>
<keyword evidence="9" id="KW-0378">Hydrolase</keyword>
<proteinExistence type="inferred from homology"/>
<dbReference type="eggNOG" id="COG1194">
    <property type="taxonomic scope" value="Bacteria"/>
</dbReference>
<keyword evidence="11" id="KW-0411">Iron-sulfur</keyword>
<dbReference type="AlphaFoldDB" id="A0A0H3LTN9"/>
<dbReference type="Pfam" id="PF10576">
    <property type="entry name" value="EndIII_4Fe-2S"/>
    <property type="match status" value="1"/>
</dbReference>
<dbReference type="InterPro" id="IPR005760">
    <property type="entry name" value="A/G_AdeGlyc_MutY"/>
</dbReference>
<dbReference type="InterPro" id="IPR044298">
    <property type="entry name" value="MIG/MutY"/>
</dbReference>
<dbReference type="InterPro" id="IPR004036">
    <property type="entry name" value="Endonuclease-III-like_CS2"/>
</dbReference>
<dbReference type="InterPro" id="IPR003651">
    <property type="entry name" value="Endonuclease3_FeS-loop_motif"/>
</dbReference>
<dbReference type="GO" id="GO:0035485">
    <property type="term" value="F:adenine/guanine mispair binding"/>
    <property type="evidence" value="ECO:0007669"/>
    <property type="project" value="TreeGrafter"/>
</dbReference>
<evidence type="ECO:0000313" key="16">
    <source>
        <dbReference type="EMBL" id="CAF25873.1"/>
    </source>
</evidence>
<dbReference type="CDD" id="cd00056">
    <property type="entry name" value="ENDO3c"/>
    <property type="match status" value="1"/>
</dbReference>
<dbReference type="NCBIfam" id="TIGR01084">
    <property type="entry name" value="mutY"/>
    <property type="match status" value="1"/>
</dbReference>
<dbReference type="InterPro" id="IPR011257">
    <property type="entry name" value="DNA_glycosylase"/>
</dbReference>
<evidence type="ECO:0000256" key="14">
    <source>
        <dbReference type="RuleBase" id="RU365096"/>
    </source>
</evidence>
<dbReference type="InterPro" id="IPR015797">
    <property type="entry name" value="NUDIX_hydrolase-like_dom_sf"/>
</dbReference>
<dbReference type="GO" id="GO:0032357">
    <property type="term" value="F:oxidized purine DNA binding"/>
    <property type="evidence" value="ECO:0007669"/>
    <property type="project" value="TreeGrafter"/>
</dbReference>
<dbReference type="SMART" id="SM00525">
    <property type="entry name" value="FES"/>
    <property type="match status" value="1"/>
</dbReference>
<evidence type="ECO:0000256" key="3">
    <source>
        <dbReference type="ARBA" id="ARBA00008343"/>
    </source>
</evidence>
<gene>
    <name evidence="16" type="primary">mutY</name>
    <name evidence="16" type="ordered locus">BQ03730</name>
</gene>
<evidence type="ECO:0000256" key="2">
    <source>
        <dbReference type="ARBA" id="ARBA00002933"/>
    </source>
</evidence>
<comment type="catalytic activity">
    <reaction evidence="1 14">
        <text>Hydrolyzes free adenine bases from 7,8-dihydro-8-oxoguanine:adenine mismatched double-stranded DNA, leaving an apurinic site.</text>
        <dbReference type="EC" id="3.2.2.31"/>
    </reaction>
</comment>
<dbReference type="Pfam" id="PF00730">
    <property type="entry name" value="HhH-GPD"/>
    <property type="match status" value="1"/>
</dbReference>
<dbReference type="EMBL" id="BX897700">
    <property type="protein sequence ID" value="CAF25873.1"/>
    <property type="molecule type" value="Genomic_DNA"/>
</dbReference>
<sequence length="368" mass="41925">MLFSFVFYIFLLLTTIMHEISSRLLSWYDQKHRHLPWRITPEEQRQGIRPDPYRVWLSEIMLQQTTVEAVKPYFKKFLKLWPDLSSLAKASQDDIMKAWAGLGYYSRARNLKNCAQQLVETYAGQFPQSVKALRTLPGIGDYTAAALAAIAFNHPVAVIDSNVERVVTRLFAITSVLPKAKAEIKEKTQKITSFNRPGDFAQAMMDLGATICTPRKPSCLLCPLQSFCKAEKMQKVESFPVKAPKKERPSNTGIAFVVLNEKQQIYLEKRQGKKLLDGMTQIPNNIGINNENGLQNAPFTANWQFKGQITHVFTHFSLKLDVYYISGVQEMKCENGWWCDIHHLAEQALPTVMKKAIALAIPNPFKLK</sequence>
<dbReference type="GO" id="GO:0006298">
    <property type="term" value="P:mismatch repair"/>
    <property type="evidence" value="ECO:0007669"/>
    <property type="project" value="TreeGrafter"/>
</dbReference>
<evidence type="ECO:0000313" key="17">
    <source>
        <dbReference type="Proteomes" id="UP000000597"/>
    </source>
</evidence>
<dbReference type="GO" id="GO:0006284">
    <property type="term" value="P:base-excision repair"/>
    <property type="evidence" value="ECO:0007669"/>
    <property type="project" value="UniProtKB-UniRule"/>
</dbReference>
<keyword evidence="10 14" id="KW-0408">Iron</keyword>
<dbReference type="GO" id="GO:0051539">
    <property type="term" value="F:4 iron, 4 sulfur cluster binding"/>
    <property type="evidence" value="ECO:0007669"/>
    <property type="project" value="UniProtKB-UniRule"/>
</dbReference>
<protein>
    <recommendedName>
        <fullName evidence="5 14">Adenine DNA glycosylase</fullName>
        <ecNumber evidence="4 14">3.2.2.31</ecNumber>
    </recommendedName>
</protein>
<comment type="function">
    <text evidence="2">Adenine glycosylase active on G-A mispairs. MutY also corrects error-prone DNA synthesis past GO lesions which are due to the oxidatively damaged form of guanine: 7,8-dihydro-8-oxoguanine (8-oxo-dGTP).</text>
</comment>
<dbReference type="InterPro" id="IPR029119">
    <property type="entry name" value="MutY_C"/>
</dbReference>
<name>A0A0H3LTN9_BARQU</name>
<dbReference type="InterPro" id="IPR003265">
    <property type="entry name" value="HhH-GPD_domain"/>
</dbReference>
<dbReference type="RefSeq" id="WP_011179163.1">
    <property type="nucleotide sequence ID" value="NC_005955.1"/>
</dbReference>
<evidence type="ECO:0000256" key="13">
    <source>
        <dbReference type="ARBA" id="ARBA00023295"/>
    </source>
</evidence>